<protein>
    <submittedName>
        <fullName evidence="1">Uncharacterized protein</fullName>
    </submittedName>
</protein>
<dbReference type="AlphaFoldDB" id="A0A098B5Z4"/>
<evidence type="ECO:0000313" key="1">
    <source>
        <dbReference type="EMBL" id="CDX03805.1"/>
    </source>
</evidence>
<name>A0A098B5Z4_DESHA</name>
<gene>
    <name evidence="1" type="ORF">DPCES_3919</name>
</gene>
<dbReference type="EMBL" id="LK996017">
    <property type="protein sequence ID" value="CDX03805.1"/>
    <property type="molecule type" value="Genomic_DNA"/>
</dbReference>
<dbReference type="PATRIC" id="fig|49338.4.peg.4210"/>
<reference evidence="1" key="1">
    <citation type="submission" date="2014-07" db="EMBL/GenBank/DDBJ databases">
        <authorList>
            <person name="Hornung V.Bastian."/>
        </authorList>
    </citation>
    <scope>NUCLEOTIDE SEQUENCE</scope>
    <source>
        <strain evidence="1">PCE-S</strain>
    </source>
</reference>
<sequence>MQSLAQKYTTPEHTGWLFGKCILIPNVKLPGAEVEK</sequence>
<proteinExistence type="predicted"/>
<accession>A0A098B5Z4</accession>
<organism evidence="1">
    <name type="scientific">Desulfitobacterium hafniense</name>
    <name type="common">Desulfitobacterium frappieri</name>
    <dbReference type="NCBI Taxonomy" id="49338"/>
    <lineage>
        <taxon>Bacteria</taxon>
        <taxon>Bacillati</taxon>
        <taxon>Bacillota</taxon>
        <taxon>Clostridia</taxon>
        <taxon>Eubacteriales</taxon>
        <taxon>Desulfitobacteriaceae</taxon>
        <taxon>Desulfitobacterium</taxon>
    </lineage>
</organism>